<gene>
    <name evidence="2" type="ORF">CYMTET_45345</name>
</gene>
<keyword evidence="3" id="KW-1185">Reference proteome</keyword>
<dbReference type="EMBL" id="LGRX02031046">
    <property type="protein sequence ID" value="KAK3245069.1"/>
    <property type="molecule type" value="Genomic_DNA"/>
</dbReference>
<proteinExistence type="predicted"/>
<keyword evidence="1" id="KW-1133">Transmembrane helix</keyword>
<dbReference type="Proteomes" id="UP001190700">
    <property type="component" value="Unassembled WGS sequence"/>
</dbReference>
<sequence length="128" mass="13823">MTSKADDSPIVFEEVGELSMGQFSEAGVSTHLVDTNDTQGIAVLGSDGGILLFLTSSTLSLTIVLSFLFLPGNWRIILRDPITSPDVSWRSAHFRIHIVANAIPVSSCYGNEGSAPEDRAAKIDDQWE</sequence>
<feature type="transmembrane region" description="Helical" evidence="1">
    <location>
        <begin position="50"/>
        <end position="70"/>
    </location>
</feature>
<keyword evidence="1" id="KW-0472">Membrane</keyword>
<organism evidence="2 3">
    <name type="scientific">Cymbomonas tetramitiformis</name>
    <dbReference type="NCBI Taxonomy" id="36881"/>
    <lineage>
        <taxon>Eukaryota</taxon>
        <taxon>Viridiplantae</taxon>
        <taxon>Chlorophyta</taxon>
        <taxon>Pyramimonadophyceae</taxon>
        <taxon>Pyramimonadales</taxon>
        <taxon>Pyramimonadaceae</taxon>
        <taxon>Cymbomonas</taxon>
    </lineage>
</organism>
<dbReference type="AlphaFoldDB" id="A0AAE0BZP4"/>
<keyword evidence="1" id="KW-0812">Transmembrane</keyword>
<name>A0AAE0BZP4_9CHLO</name>
<reference evidence="2 3" key="1">
    <citation type="journal article" date="2015" name="Genome Biol. Evol.">
        <title>Comparative Genomics of a Bacterivorous Green Alga Reveals Evolutionary Causalities and Consequences of Phago-Mixotrophic Mode of Nutrition.</title>
        <authorList>
            <person name="Burns J.A."/>
            <person name="Paasch A."/>
            <person name="Narechania A."/>
            <person name="Kim E."/>
        </authorList>
    </citation>
    <scope>NUCLEOTIDE SEQUENCE [LARGE SCALE GENOMIC DNA]</scope>
    <source>
        <strain evidence="2 3">PLY_AMNH</strain>
    </source>
</reference>
<protein>
    <submittedName>
        <fullName evidence="2">Uncharacterized protein</fullName>
    </submittedName>
</protein>
<evidence type="ECO:0000256" key="1">
    <source>
        <dbReference type="SAM" id="Phobius"/>
    </source>
</evidence>
<comment type="caution">
    <text evidence="2">The sequence shown here is derived from an EMBL/GenBank/DDBJ whole genome shotgun (WGS) entry which is preliminary data.</text>
</comment>
<evidence type="ECO:0000313" key="3">
    <source>
        <dbReference type="Proteomes" id="UP001190700"/>
    </source>
</evidence>
<evidence type="ECO:0000313" key="2">
    <source>
        <dbReference type="EMBL" id="KAK3245069.1"/>
    </source>
</evidence>
<accession>A0AAE0BZP4</accession>